<comment type="caution">
    <text evidence="1">The sequence shown here is derived from an EMBL/GenBank/DDBJ whole genome shotgun (WGS) entry which is preliminary data.</text>
</comment>
<evidence type="ECO:0000313" key="1">
    <source>
        <dbReference type="EMBL" id="KKM81537.1"/>
    </source>
</evidence>
<organism evidence="1">
    <name type="scientific">marine sediment metagenome</name>
    <dbReference type="NCBI Taxonomy" id="412755"/>
    <lineage>
        <taxon>unclassified sequences</taxon>
        <taxon>metagenomes</taxon>
        <taxon>ecological metagenomes</taxon>
    </lineage>
</organism>
<protein>
    <submittedName>
        <fullName evidence="1">Uncharacterized protein</fullName>
    </submittedName>
</protein>
<sequence length="46" mass="5081">MIFQKREVRENKLGLINVGDNEIIAPIITKIGGNNKGITPNGLYEV</sequence>
<dbReference type="AlphaFoldDB" id="A0A0F9NJQ3"/>
<accession>A0A0F9NJQ3</accession>
<proteinExistence type="predicted"/>
<gene>
    <name evidence="1" type="ORF">LCGC14_1328750</name>
</gene>
<name>A0A0F9NJQ3_9ZZZZ</name>
<dbReference type="EMBL" id="LAZR01008005">
    <property type="protein sequence ID" value="KKM81537.1"/>
    <property type="molecule type" value="Genomic_DNA"/>
</dbReference>
<reference evidence="1" key="1">
    <citation type="journal article" date="2015" name="Nature">
        <title>Complex archaea that bridge the gap between prokaryotes and eukaryotes.</title>
        <authorList>
            <person name="Spang A."/>
            <person name="Saw J.H."/>
            <person name="Jorgensen S.L."/>
            <person name="Zaremba-Niedzwiedzka K."/>
            <person name="Martijn J."/>
            <person name="Lind A.E."/>
            <person name="van Eijk R."/>
            <person name="Schleper C."/>
            <person name="Guy L."/>
            <person name="Ettema T.J."/>
        </authorList>
    </citation>
    <scope>NUCLEOTIDE SEQUENCE</scope>
</reference>